<dbReference type="EMBL" id="JBJKFK010001279">
    <property type="protein sequence ID" value="KAL3313524.1"/>
    <property type="molecule type" value="Genomic_DNA"/>
</dbReference>
<protein>
    <submittedName>
        <fullName evidence="1">Uncharacterized protein</fullName>
    </submittedName>
</protein>
<gene>
    <name evidence="1" type="ORF">Ciccas_007873</name>
</gene>
<reference evidence="1 2" key="1">
    <citation type="submission" date="2024-11" db="EMBL/GenBank/DDBJ databases">
        <title>Adaptive evolution of stress response genes in parasites aligns with host niche diversity.</title>
        <authorList>
            <person name="Hahn C."/>
            <person name="Resl P."/>
        </authorList>
    </citation>
    <scope>NUCLEOTIDE SEQUENCE [LARGE SCALE GENOMIC DNA]</scope>
    <source>
        <strain evidence="1">EGGRZ-B1_66</strain>
        <tissue evidence="1">Body</tissue>
    </source>
</reference>
<accession>A0ABD2Q1V5</accession>
<name>A0ABD2Q1V5_9PLAT</name>
<keyword evidence="2" id="KW-1185">Reference proteome</keyword>
<evidence type="ECO:0000313" key="1">
    <source>
        <dbReference type="EMBL" id="KAL3313524.1"/>
    </source>
</evidence>
<dbReference type="Proteomes" id="UP001626550">
    <property type="component" value="Unassembled WGS sequence"/>
</dbReference>
<organism evidence="1 2">
    <name type="scientific">Cichlidogyrus casuarinus</name>
    <dbReference type="NCBI Taxonomy" id="1844966"/>
    <lineage>
        <taxon>Eukaryota</taxon>
        <taxon>Metazoa</taxon>
        <taxon>Spiralia</taxon>
        <taxon>Lophotrochozoa</taxon>
        <taxon>Platyhelminthes</taxon>
        <taxon>Monogenea</taxon>
        <taxon>Monopisthocotylea</taxon>
        <taxon>Dactylogyridea</taxon>
        <taxon>Ancyrocephalidae</taxon>
        <taxon>Cichlidogyrus</taxon>
    </lineage>
</organism>
<dbReference type="AlphaFoldDB" id="A0ABD2Q1V5"/>
<comment type="caution">
    <text evidence="1">The sequence shown here is derived from an EMBL/GenBank/DDBJ whole genome shotgun (WGS) entry which is preliminary data.</text>
</comment>
<evidence type="ECO:0000313" key="2">
    <source>
        <dbReference type="Proteomes" id="UP001626550"/>
    </source>
</evidence>
<proteinExistence type="predicted"/>
<sequence>MENAQKTIAERKAQLGINPMTHLTMPEGLIADSARAERARRAAELQAKIQAKFNSGIVKNASES</sequence>